<dbReference type="EC" id="3.2.1.39" evidence="4"/>
<comment type="similarity">
    <text evidence="2">Belongs to the selenium-binding protein family.</text>
</comment>
<dbReference type="FunFam" id="3.20.20.80:FF:000005">
    <property type="entry name" value="Glucan endo-1,3-beta-glucosidase 14"/>
    <property type="match status" value="1"/>
</dbReference>
<keyword evidence="6 10" id="KW-0378">Hydrolase</keyword>
<dbReference type="GO" id="GO:0005975">
    <property type="term" value="P:carbohydrate metabolic process"/>
    <property type="evidence" value="ECO:0007669"/>
    <property type="project" value="InterPro"/>
</dbReference>
<comment type="caution">
    <text evidence="12">The sequence shown here is derived from an EMBL/GenBank/DDBJ whole genome shotgun (WGS) entry which is preliminary data.</text>
</comment>
<comment type="catalytic activity">
    <reaction evidence="1">
        <text>Hydrolysis of (1-&gt;3)-beta-D-glucosidic linkages in (1-&gt;3)-beta-D-glucans.</text>
        <dbReference type="EC" id="3.2.1.39"/>
    </reaction>
</comment>
<feature type="domain" description="X8" evidence="11">
    <location>
        <begin position="452"/>
        <end position="532"/>
    </location>
</feature>
<evidence type="ECO:0000256" key="10">
    <source>
        <dbReference type="RuleBase" id="RU004336"/>
    </source>
</evidence>
<name>A0A8S9MHK7_BRACR</name>
<evidence type="ECO:0000313" key="12">
    <source>
        <dbReference type="EMBL" id="KAF2617977.1"/>
    </source>
</evidence>
<evidence type="ECO:0000256" key="4">
    <source>
        <dbReference type="ARBA" id="ARBA00012780"/>
    </source>
</evidence>
<gene>
    <name evidence="12" type="ORF">F2Q68_00040080</name>
</gene>
<dbReference type="SUPFAM" id="SSF51445">
    <property type="entry name" value="(Trans)glycosidases"/>
    <property type="match status" value="1"/>
</dbReference>
<dbReference type="Pfam" id="PF00332">
    <property type="entry name" value="Glyco_hydro_17"/>
    <property type="match status" value="1"/>
</dbReference>
<proteinExistence type="inferred from homology"/>
<keyword evidence="5" id="KW-0732">Signal</keyword>
<evidence type="ECO:0000256" key="2">
    <source>
        <dbReference type="ARBA" id="ARBA00005606"/>
    </source>
</evidence>
<evidence type="ECO:0000256" key="8">
    <source>
        <dbReference type="ARBA" id="ARBA00023295"/>
    </source>
</evidence>
<dbReference type="InterPro" id="IPR008826">
    <property type="entry name" value="Se-bd"/>
</dbReference>
<dbReference type="PANTHER" id="PTHR23300">
    <property type="entry name" value="METHANETHIOL OXIDASE"/>
    <property type="match status" value="1"/>
</dbReference>
<evidence type="ECO:0000256" key="3">
    <source>
        <dbReference type="ARBA" id="ARBA00008773"/>
    </source>
</evidence>
<keyword evidence="7" id="KW-0711">Selenium</keyword>
<evidence type="ECO:0000256" key="5">
    <source>
        <dbReference type="ARBA" id="ARBA00022729"/>
    </source>
</evidence>
<dbReference type="AlphaFoldDB" id="A0A8S9MHK7"/>
<evidence type="ECO:0000256" key="9">
    <source>
        <dbReference type="RuleBase" id="RU004335"/>
    </source>
</evidence>
<comment type="similarity">
    <text evidence="3 9">Belongs to the glycosyl hydrolase 17 family.</text>
</comment>
<dbReference type="Gene3D" id="3.20.20.80">
    <property type="entry name" value="Glycosidases"/>
    <property type="match status" value="1"/>
</dbReference>
<dbReference type="SMART" id="SM00768">
    <property type="entry name" value="X8"/>
    <property type="match status" value="1"/>
</dbReference>
<evidence type="ECO:0000256" key="6">
    <source>
        <dbReference type="ARBA" id="ARBA00022801"/>
    </source>
</evidence>
<accession>A0A8S9MHK7</accession>
<dbReference type="Pfam" id="PF05694">
    <property type="entry name" value="SBP56"/>
    <property type="match status" value="1"/>
</dbReference>
<evidence type="ECO:0000259" key="11">
    <source>
        <dbReference type="SMART" id="SM00768"/>
    </source>
</evidence>
<dbReference type="GO" id="GO:0008430">
    <property type="term" value="F:selenium binding"/>
    <property type="evidence" value="ECO:0007669"/>
    <property type="project" value="InterPro"/>
</dbReference>
<protein>
    <recommendedName>
        <fullName evidence="4">glucan endo-1,3-beta-D-glucosidase</fullName>
        <ecNumber evidence="4">3.2.1.39</ecNumber>
    </recommendedName>
</protein>
<dbReference type="InterPro" id="IPR012946">
    <property type="entry name" value="X8"/>
</dbReference>
<dbReference type="PANTHER" id="PTHR23300:SF14">
    <property type="entry name" value="SELENIUM-BINDING PROTEIN 2"/>
    <property type="match status" value="1"/>
</dbReference>
<dbReference type="InterPro" id="IPR000490">
    <property type="entry name" value="Glyco_hydro_17"/>
</dbReference>
<dbReference type="Proteomes" id="UP000712281">
    <property type="component" value="Unassembled WGS sequence"/>
</dbReference>
<reference evidence="12" key="1">
    <citation type="submission" date="2019-12" db="EMBL/GenBank/DDBJ databases">
        <title>Genome sequencing and annotation of Brassica cretica.</title>
        <authorList>
            <person name="Studholme D.J."/>
            <person name="Sarris P.F."/>
        </authorList>
    </citation>
    <scope>NUCLEOTIDE SEQUENCE</scope>
    <source>
        <strain evidence="12">PFS-001/15</strain>
        <tissue evidence="12">Leaf</tissue>
    </source>
</reference>
<keyword evidence="8 10" id="KW-0326">Glycosidase</keyword>
<dbReference type="Pfam" id="PF07983">
    <property type="entry name" value="X8"/>
    <property type="match status" value="1"/>
</dbReference>
<dbReference type="InterPro" id="IPR017853">
    <property type="entry name" value="GH"/>
</dbReference>
<evidence type="ECO:0000256" key="7">
    <source>
        <dbReference type="ARBA" id="ARBA00023266"/>
    </source>
</evidence>
<evidence type="ECO:0000313" key="13">
    <source>
        <dbReference type="Proteomes" id="UP000712281"/>
    </source>
</evidence>
<evidence type="ECO:0000256" key="1">
    <source>
        <dbReference type="ARBA" id="ARBA00000382"/>
    </source>
</evidence>
<dbReference type="PROSITE" id="PS00587">
    <property type="entry name" value="GLYCOSYL_HYDROL_F17"/>
    <property type="match status" value="1"/>
</dbReference>
<dbReference type="SUPFAM" id="SSF75011">
    <property type="entry name" value="3-carboxy-cis,cis-mucoante lactonizing enzyme"/>
    <property type="match status" value="1"/>
</dbReference>
<dbReference type="GO" id="GO:0042973">
    <property type="term" value="F:glucan endo-1,3-beta-D-glucosidase activity"/>
    <property type="evidence" value="ECO:0007669"/>
    <property type="project" value="UniProtKB-EC"/>
</dbReference>
<dbReference type="EMBL" id="QGKW02000007">
    <property type="protein sequence ID" value="KAF2617977.1"/>
    <property type="molecule type" value="Genomic_DNA"/>
</dbReference>
<sequence length="933" mass="104359">MKSTQRQRKLHRCSGGGSYIKTTTTTVVSTVKLFPPLLTSSQAHRLSSRIGLRLITVQACLLCSSSGDPPSMAVKKPHRSCCSAARFQHRHRYMERKLMIALASKIGINYGRQGKDIPSPYQSINFIKSIKAGHVKLYDADPETLTLLSHTNLYVSITVHNHQITSLGTNQTTAEDWVKTNILPYYPQTQIRFVLVGNEILSVQDRNITANLVPAMRKIVNALRAHGIHNIKVGTPLPMDSLRSTFPPSNSTFREDIAGPLMLPLLKFLNGTNSYFFINLQPYYRWLRNPMNTSLDFALFQGNSTYPDPRTGLVYHNLVDQMLDSVILAMTKLGYPHIRIAISETGWPNSGDIDETGANILNAATYNRNLIKKMTAIPPIGTPARPGLPIPTFVFSLFNENQKSGSGTQRHWGILHPDGTPIYDIDFTGQKPLTGFNPLPKPTNNVPYKGQMWCVPVEGANEAELEEALRMACGRSNTTCAALAPGKECYEPVSIYWHARYAVSSYWAQFRTQNVGCYFNGLAHETTTNPAFLQEMIAASFRALLCDEEQLKDMEDESGRIYAIDTMTDPKAPSLYKVVEPKEISEKTGLAFPHTSHCLASGDMLVSCLGDKEGNAKGNGFLLLDSDFNVKSRWDKPGHAPKFGYDFWYQPRFKTMISTSWGAPKAFSKGFNLQHVADGLYGSHLHIYKWPEGEMKQIIDLGNTGLLPLEIRFLHDPSKDTGYVGSALSSNMIRFFRNSDDTWSHEASGVVISVEPLKVENWILPEMPGLITDFLISLDDRFFYFVNWLHGDIRQYNIEDPKNPVLTGQIWVGGLLQKGSPVKAVREDGTTYQFDVPQIKGKSLRAGPQMIQLSLDGKRLYATNSLFSAWDRQFYPELMDKGSHIIQIDVDTEKGGLSINPDFFVDFGEEPDGPALAHEMRYPGGDCTSDIWI</sequence>
<organism evidence="12 13">
    <name type="scientific">Brassica cretica</name>
    <name type="common">Mustard</name>
    <dbReference type="NCBI Taxonomy" id="69181"/>
    <lineage>
        <taxon>Eukaryota</taxon>
        <taxon>Viridiplantae</taxon>
        <taxon>Streptophyta</taxon>
        <taxon>Embryophyta</taxon>
        <taxon>Tracheophyta</taxon>
        <taxon>Spermatophyta</taxon>
        <taxon>Magnoliopsida</taxon>
        <taxon>eudicotyledons</taxon>
        <taxon>Gunneridae</taxon>
        <taxon>Pentapetalae</taxon>
        <taxon>rosids</taxon>
        <taxon>malvids</taxon>
        <taxon>Brassicales</taxon>
        <taxon>Brassicaceae</taxon>
        <taxon>Brassiceae</taxon>
        <taxon>Brassica</taxon>
    </lineage>
</organism>